<comment type="subcellular location">
    <subcellularLocation>
        <location evidence="1">Membrane</location>
        <topology evidence="1">Multi-pass membrane protein</topology>
    </subcellularLocation>
</comment>
<evidence type="ECO:0000256" key="2">
    <source>
        <dbReference type="ARBA" id="ARBA00022448"/>
    </source>
</evidence>
<proteinExistence type="predicted"/>
<evidence type="ECO:0000313" key="9">
    <source>
        <dbReference type="Proteomes" id="UP001620597"/>
    </source>
</evidence>
<reference evidence="8 9" key="1">
    <citation type="submission" date="2024-03" db="EMBL/GenBank/DDBJ databases">
        <title>High-quality draft genome sequence of Oceanobacter sp. wDCs-4.</title>
        <authorList>
            <person name="Dong C."/>
        </authorList>
    </citation>
    <scope>NUCLEOTIDE SEQUENCE [LARGE SCALE GENOMIC DNA]</scope>
    <source>
        <strain evidence="9">wDCs-4</strain>
    </source>
</reference>
<feature type="transmembrane region" description="Helical" evidence="7">
    <location>
        <begin position="12"/>
        <end position="34"/>
    </location>
</feature>
<feature type="transmembrane region" description="Helical" evidence="7">
    <location>
        <begin position="46"/>
        <end position="65"/>
    </location>
</feature>
<dbReference type="InterPro" id="IPR004776">
    <property type="entry name" value="Mem_transp_PIN-like"/>
</dbReference>
<evidence type="ECO:0000313" key="8">
    <source>
        <dbReference type="EMBL" id="MFK4753010.1"/>
    </source>
</evidence>
<dbReference type="PANTHER" id="PTHR36838">
    <property type="entry name" value="AUXIN EFFLUX CARRIER FAMILY PROTEIN"/>
    <property type="match status" value="1"/>
</dbReference>
<accession>A0ABW8NK17</accession>
<evidence type="ECO:0000256" key="1">
    <source>
        <dbReference type="ARBA" id="ARBA00004141"/>
    </source>
</evidence>
<keyword evidence="4 7" id="KW-0812">Transmembrane</keyword>
<keyword evidence="3" id="KW-1003">Cell membrane</keyword>
<sequence length="186" mass="19937">MCYALFGDEGLAAAVVISSVVQISHFTLGVGCMSGDFSPRQLIKNGPILALIIGAVVLSLGLSLPDPVMKTLSMLGGITLPIMLMLLGRSVAQLSWSDRSAFGRTLMFSAWRPFIGVAVALLVTRIVPLSETETLTMLVQQAMPMAVISYMLTARYKGPADEVAMMILLSMPFSLLVVSGIWWVAN</sequence>
<keyword evidence="2" id="KW-0813">Transport</keyword>
<evidence type="ECO:0000256" key="4">
    <source>
        <dbReference type="ARBA" id="ARBA00022692"/>
    </source>
</evidence>
<gene>
    <name evidence="8" type="ORF">WG929_11365</name>
</gene>
<feature type="transmembrane region" description="Helical" evidence="7">
    <location>
        <begin position="164"/>
        <end position="185"/>
    </location>
</feature>
<name>A0ABW8NK17_9GAMM</name>
<dbReference type="PANTHER" id="PTHR36838:SF1">
    <property type="entry name" value="SLR1864 PROTEIN"/>
    <property type="match status" value="1"/>
</dbReference>
<feature type="transmembrane region" description="Helical" evidence="7">
    <location>
        <begin position="109"/>
        <end position="128"/>
    </location>
</feature>
<evidence type="ECO:0000256" key="6">
    <source>
        <dbReference type="ARBA" id="ARBA00023136"/>
    </source>
</evidence>
<organism evidence="8 9">
    <name type="scientific">Oceanobacter antarcticus</name>
    <dbReference type="NCBI Taxonomy" id="3133425"/>
    <lineage>
        <taxon>Bacteria</taxon>
        <taxon>Pseudomonadati</taxon>
        <taxon>Pseudomonadota</taxon>
        <taxon>Gammaproteobacteria</taxon>
        <taxon>Oceanospirillales</taxon>
        <taxon>Oceanospirillaceae</taxon>
        <taxon>Oceanobacter</taxon>
    </lineage>
</organism>
<keyword evidence="5 7" id="KW-1133">Transmembrane helix</keyword>
<evidence type="ECO:0000256" key="7">
    <source>
        <dbReference type="SAM" id="Phobius"/>
    </source>
</evidence>
<feature type="transmembrane region" description="Helical" evidence="7">
    <location>
        <begin position="71"/>
        <end position="88"/>
    </location>
</feature>
<dbReference type="Pfam" id="PF03547">
    <property type="entry name" value="Mem_trans"/>
    <property type="match status" value="1"/>
</dbReference>
<dbReference type="EMBL" id="JBBKTX010000013">
    <property type="protein sequence ID" value="MFK4753010.1"/>
    <property type="molecule type" value="Genomic_DNA"/>
</dbReference>
<dbReference type="Proteomes" id="UP001620597">
    <property type="component" value="Unassembled WGS sequence"/>
</dbReference>
<protein>
    <submittedName>
        <fullName evidence="8">AEC family transporter</fullName>
    </submittedName>
</protein>
<comment type="caution">
    <text evidence="8">The sequence shown here is derived from an EMBL/GenBank/DDBJ whole genome shotgun (WGS) entry which is preliminary data.</text>
</comment>
<keyword evidence="9" id="KW-1185">Reference proteome</keyword>
<keyword evidence="6 7" id="KW-0472">Membrane</keyword>
<dbReference type="RefSeq" id="WP_416206119.1">
    <property type="nucleotide sequence ID" value="NZ_JBBKTX010000013.1"/>
</dbReference>
<evidence type="ECO:0000256" key="3">
    <source>
        <dbReference type="ARBA" id="ARBA00022475"/>
    </source>
</evidence>
<evidence type="ECO:0000256" key="5">
    <source>
        <dbReference type="ARBA" id="ARBA00022989"/>
    </source>
</evidence>